<keyword evidence="1" id="KW-1133">Transmembrane helix</keyword>
<feature type="transmembrane region" description="Helical" evidence="1">
    <location>
        <begin position="32"/>
        <end position="57"/>
    </location>
</feature>
<feature type="transmembrane region" description="Helical" evidence="1">
    <location>
        <begin position="69"/>
        <end position="88"/>
    </location>
</feature>
<accession>A0A231GW92</accession>
<sequence length="145" mass="15547">MTIDDGRAVRVQAPTAKRPSQLKGGLSAFDRFATAACGVASRATFFAFCVLLVAVWLPSFVVLPSLDSWQLLINTVTTIITFILVALLQNTQARANAAVQHKLNAVADALADLMGELGDEHPRLCRHRAELTAAVGLEHHVSASE</sequence>
<name>A0A231GW92_9NOCA</name>
<dbReference type="GO" id="GO:0055085">
    <property type="term" value="P:transmembrane transport"/>
    <property type="evidence" value="ECO:0007669"/>
    <property type="project" value="InterPro"/>
</dbReference>
<dbReference type="EMBL" id="NGAF01000025">
    <property type="protein sequence ID" value="OXR40866.1"/>
    <property type="molecule type" value="Genomic_DNA"/>
</dbReference>
<dbReference type="Proteomes" id="UP000215506">
    <property type="component" value="Unassembled WGS sequence"/>
</dbReference>
<proteinExistence type="predicted"/>
<keyword evidence="3" id="KW-1185">Reference proteome</keyword>
<evidence type="ECO:0000313" key="2">
    <source>
        <dbReference type="EMBL" id="OXR40866.1"/>
    </source>
</evidence>
<protein>
    <recommendedName>
        <fullName evidence="4">Low affinity iron permease</fullName>
    </recommendedName>
</protein>
<comment type="caution">
    <text evidence="2">The sequence shown here is derived from an EMBL/GenBank/DDBJ whole genome shotgun (WGS) entry which is preliminary data.</text>
</comment>
<keyword evidence="1" id="KW-0472">Membrane</keyword>
<dbReference type="InterPro" id="IPR007251">
    <property type="entry name" value="Iron_permease_Fet4"/>
</dbReference>
<reference evidence="2 3" key="1">
    <citation type="submission" date="2017-07" db="EMBL/GenBank/DDBJ databases">
        <title>First draft Genome Sequence of Nocardia cerradoensis isolated from human infection.</title>
        <authorList>
            <person name="Carrasco G."/>
        </authorList>
    </citation>
    <scope>NUCLEOTIDE SEQUENCE [LARGE SCALE GENOMIC DNA]</scope>
    <source>
        <strain evidence="2 3">CNM20130759</strain>
    </source>
</reference>
<evidence type="ECO:0000256" key="1">
    <source>
        <dbReference type="SAM" id="Phobius"/>
    </source>
</evidence>
<organism evidence="2 3">
    <name type="scientific">Nocardia cerradoensis</name>
    <dbReference type="NCBI Taxonomy" id="85688"/>
    <lineage>
        <taxon>Bacteria</taxon>
        <taxon>Bacillati</taxon>
        <taxon>Actinomycetota</taxon>
        <taxon>Actinomycetes</taxon>
        <taxon>Mycobacteriales</taxon>
        <taxon>Nocardiaceae</taxon>
        <taxon>Nocardia</taxon>
    </lineage>
</organism>
<keyword evidence="1" id="KW-0812">Transmembrane</keyword>
<dbReference type="AlphaFoldDB" id="A0A231GW92"/>
<evidence type="ECO:0008006" key="4">
    <source>
        <dbReference type="Google" id="ProtNLM"/>
    </source>
</evidence>
<dbReference type="Pfam" id="PF04120">
    <property type="entry name" value="Iron_permease"/>
    <property type="match status" value="1"/>
</dbReference>
<evidence type="ECO:0000313" key="3">
    <source>
        <dbReference type="Proteomes" id="UP000215506"/>
    </source>
</evidence>
<gene>
    <name evidence="2" type="ORF">B7C42_07001</name>
</gene>